<proteinExistence type="predicted"/>
<dbReference type="EMBL" id="WSRQ01000033">
    <property type="protein sequence ID" value="MVX65515.1"/>
    <property type="molecule type" value="Genomic_DNA"/>
</dbReference>
<gene>
    <name evidence="2" type="ORF">GKZ28_17680</name>
</gene>
<protein>
    <recommendedName>
        <fullName evidence="1">PEP-utilising enzyme mobile domain-containing protein</fullName>
    </recommendedName>
</protein>
<organism evidence="2 3">
    <name type="scientific">Clostridium chromiireducens</name>
    <dbReference type="NCBI Taxonomy" id="225345"/>
    <lineage>
        <taxon>Bacteria</taxon>
        <taxon>Bacillati</taxon>
        <taxon>Bacillota</taxon>
        <taxon>Clostridia</taxon>
        <taxon>Eubacteriales</taxon>
        <taxon>Clostridiaceae</taxon>
        <taxon>Clostridium</taxon>
    </lineage>
</organism>
<evidence type="ECO:0000313" key="2">
    <source>
        <dbReference type="EMBL" id="MVX65515.1"/>
    </source>
</evidence>
<dbReference type="SUPFAM" id="SSF52009">
    <property type="entry name" value="Phosphohistidine domain"/>
    <property type="match status" value="1"/>
</dbReference>
<dbReference type="AlphaFoldDB" id="A0A964W3N0"/>
<accession>A0A964W3N0</accession>
<feature type="domain" description="PEP-utilising enzyme mobile" evidence="1">
    <location>
        <begin position="8"/>
        <end position="46"/>
    </location>
</feature>
<dbReference type="GO" id="GO:0016772">
    <property type="term" value="F:transferase activity, transferring phosphorus-containing groups"/>
    <property type="evidence" value="ECO:0007669"/>
    <property type="project" value="InterPro"/>
</dbReference>
<name>A0A964W3N0_9CLOT</name>
<dbReference type="Proteomes" id="UP000656077">
    <property type="component" value="Unassembled WGS sequence"/>
</dbReference>
<dbReference type="Gene3D" id="3.50.30.10">
    <property type="entry name" value="Phosphohistidine domain"/>
    <property type="match status" value="1"/>
</dbReference>
<dbReference type="InterPro" id="IPR008279">
    <property type="entry name" value="PEP-util_enz_mobile_dom"/>
</dbReference>
<reference evidence="2" key="1">
    <citation type="submission" date="2019-12" db="EMBL/GenBank/DDBJ databases">
        <title>Microbes associate with the intestines of laboratory mice.</title>
        <authorList>
            <person name="Navarre W."/>
            <person name="Wong E."/>
        </authorList>
    </citation>
    <scope>NUCLEOTIDE SEQUENCE</scope>
    <source>
        <strain evidence="2">NM79_F5</strain>
    </source>
</reference>
<sequence>MGSYGVTSYHAAIFAREYGIPAVVAIENATSLFKDGQNIRVDSTKGIITLLD</sequence>
<comment type="caution">
    <text evidence="2">The sequence shown here is derived from an EMBL/GenBank/DDBJ whole genome shotgun (WGS) entry which is preliminary data.</text>
</comment>
<dbReference type="PANTHER" id="PTHR43615:SF1">
    <property type="entry name" value="PPDK_N DOMAIN-CONTAINING PROTEIN"/>
    <property type="match status" value="1"/>
</dbReference>
<dbReference type="PANTHER" id="PTHR43615">
    <property type="entry name" value="PHOSPHOENOLPYRUVATE SYNTHASE-RELATED"/>
    <property type="match status" value="1"/>
</dbReference>
<dbReference type="InterPro" id="IPR051549">
    <property type="entry name" value="PEP_Utilizing_Enz"/>
</dbReference>
<evidence type="ECO:0000259" key="1">
    <source>
        <dbReference type="Pfam" id="PF00391"/>
    </source>
</evidence>
<dbReference type="Pfam" id="PF00391">
    <property type="entry name" value="PEP-utilizers"/>
    <property type="match status" value="1"/>
</dbReference>
<evidence type="ECO:0000313" key="3">
    <source>
        <dbReference type="Proteomes" id="UP000656077"/>
    </source>
</evidence>
<dbReference type="InterPro" id="IPR036637">
    <property type="entry name" value="Phosphohistidine_dom_sf"/>
</dbReference>